<dbReference type="RefSeq" id="WP_197919850.1">
    <property type="nucleotide sequence ID" value="NZ_CAWPTA010000006.1"/>
</dbReference>
<dbReference type="EMBL" id="JAEANY010000001">
    <property type="protein sequence ID" value="MBH5321159.1"/>
    <property type="molecule type" value="Genomic_DNA"/>
</dbReference>
<dbReference type="Pfam" id="PF11287">
    <property type="entry name" value="DUF3088"/>
    <property type="match status" value="1"/>
</dbReference>
<sequence>MVTKDTLFILERSYASEDGGEYFCRDCVEVDGLLALFPELAEKLDVVRVPWPKPRAAVVEALGQSNQNCPALAFAEGGFVNTQDALLAALRERHGFPLRNS</sequence>
<proteinExistence type="predicted"/>
<dbReference type="Proteomes" id="UP000602442">
    <property type="component" value="Unassembled WGS sequence"/>
</dbReference>
<reference evidence="1 2" key="1">
    <citation type="submission" date="2020-11" db="EMBL/GenBank/DDBJ databases">
        <title>Erythrobacter sediminis sp. nov., a marine bacterium from a tidal flat of Garorim Bay.</title>
        <authorList>
            <person name="Kim D."/>
            <person name="Yoo Y."/>
            <person name="Kim J.-J."/>
        </authorList>
    </citation>
    <scope>NUCLEOTIDE SEQUENCE [LARGE SCALE GENOMIC DNA]</scope>
    <source>
        <strain evidence="1 2">JGD-13</strain>
    </source>
</reference>
<gene>
    <name evidence="1" type="ORF">I5L03_01010</name>
</gene>
<accession>A0ABS0MZL9</accession>
<organism evidence="1 2">
    <name type="scientific">Aurantiacibacter sediminis</name>
    <dbReference type="NCBI Taxonomy" id="2793064"/>
    <lineage>
        <taxon>Bacteria</taxon>
        <taxon>Pseudomonadati</taxon>
        <taxon>Pseudomonadota</taxon>
        <taxon>Alphaproteobacteria</taxon>
        <taxon>Sphingomonadales</taxon>
        <taxon>Erythrobacteraceae</taxon>
        <taxon>Aurantiacibacter</taxon>
    </lineage>
</organism>
<evidence type="ECO:0000313" key="1">
    <source>
        <dbReference type="EMBL" id="MBH5321159.1"/>
    </source>
</evidence>
<dbReference type="InterPro" id="IPR021439">
    <property type="entry name" value="DUF3088"/>
</dbReference>
<keyword evidence="2" id="KW-1185">Reference proteome</keyword>
<name>A0ABS0MZL9_9SPHN</name>
<evidence type="ECO:0000313" key="2">
    <source>
        <dbReference type="Proteomes" id="UP000602442"/>
    </source>
</evidence>
<protein>
    <submittedName>
        <fullName evidence="1">DUF3088 family protein</fullName>
    </submittedName>
</protein>
<comment type="caution">
    <text evidence="1">The sequence shown here is derived from an EMBL/GenBank/DDBJ whole genome shotgun (WGS) entry which is preliminary data.</text>
</comment>